<feature type="domain" description="Serine aminopeptidase S33" evidence="1">
    <location>
        <begin position="21"/>
        <end position="243"/>
    </location>
</feature>
<name>A0A6A5UR73_9PLEO</name>
<reference evidence="2" key="1">
    <citation type="journal article" date="2020" name="Stud. Mycol.">
        <title>101 Dothideomycetes genomes: a test case for predicting lifestyles and emergence of pathogens.</title>
        <authorList>
            <person name="Haridas S."/>
            <person name="Albert R."/>
            <person name="Binder M."/>
            <person name="Bloem J."/>
            <person name="Labutti K."/>
            <person name="Salamov A."/>
            <person name="Andreopoulos B."/>
            <person name="Baker S."/>
            <person name="Barry K."/>
            <person name="Bills G."/>
            <person name="Bluhm B."/>
            <person name="Cannon C."/>
            <person name="Castanera R."/>
            <person name="Culley D."/>
            <person name="Daum C."/>
            <person name="Ezra D."/>
            <person name="Gonzalez J."/>
            <person name="Henrissat B."/>
            <person name="Kuo A."/>
            <person name="Liang C."/>
            <person name="Lipzen A."/>
            <person name="Lutzoni F."/>
            <person name="Magnuson J."/>
            <person name="Mondo S."/>
            <person name="Nolan M."/>
            <person name="Ohm R."/>
            <person name="Pangilinan J."/>
            <person name="Park H.-J."/>
            <person name="Ramirez L."/>
            <person name="Alfaro M."/>
            <person name="Sun H."/>
            <person name="Tritt A."/>
            <person name="Yoshinaga Y."/>
            <person name="Zwiers L.-H."/>
            <person name="Turgeon B."/>
            <person name="Goodwin S."/>
            <person name="Spatafora J."/>
            <person name="Crous P."/>
            <person name="Grigoriev I."/>
        </authorList>
    </citation>
    <scope>NUCLEOTIDE SEQUENCE</scope>
    <source>
        <strain evidence="2">CBS 675.92</strain>
    </source>
</reference>
<dbReference type="PRINTS" id="PR00111">
    <property type="entry name" value="ABHYDROLASE"/>
</dbReference>
<dbReference type="PANTHER" id="PTHR43798:SF5">
    <property type="entry name" value="MONOACYLGLYCEROL LIPASE ABHD6"/>
    <property type="match status" value="1"/>
</dbReference>
<dbReference type="GO" id="GO:0047372">
    <property type="term" value="F:monoacylglycerol lipase activity"/>
    <property type="evidence" value="ECO:0007669"/>
    <property type="project" value="TreeGrafter"/>
</dbReference>
<dbReference type="EMBL" id="ML976977">
    <property type="protein sequence ID" value="KAF1963577.1"/>
    <property type="molecule type" value="Genomic_DNA"/>
</dbReference>
<sequence>MPFLQIGYKRIHYTDLKPEKDVRETLIFMHGLGSSQDYYHAVAIGLHAHNFRCITFDTTGAARSPYTQIEQSIQSLADDVIGILDALEVSKAIVVGHSMGGIVGAHLAAERGDRVVAAVLIGPVYPNDSAIPIFEKRIQTVEQQGMESMANTVPNAALGKKASLLAKSFVRELLLSQDPAGYCSNCRVIINAKPPNYGKIAVPVLILAGEEDKSAPLEGCQKMFDEMGTSEKKLEIMEGVGHWHCIEAFEEVGQKILDFYHEIQ</sequence>
<dbReference type="InterPro" id="IPR000073">
    <property type="entry name" value="AB_hydrolase_1"/>
</dbReference>
<dbReference type="GO" id="GO:0016020">
    <property type="term" value="C:membrane"/>
    <property type="evidence" value="ECO:0007669"/>
    <property type="project" value="TreeGrafter"/>
</dbReference>
<dbReference type="Pfam" id="PF12146">
    <property type="entry name" value="Hydrolase_4"/>
    <property type="match status" value="1"/>
</dbReference>
<keyword evidence="2" id="KW-0378">Hydrolase</keyword>
<dbReference type="PANTHER" id="PTHR43798">
    <property type="entry name" value="MONOACYLGLYCEROL LIPASE"/>
    <property type="match status" value="1"/>
</dbReference>
<dbReference type="Gene3D" id="3.40.50.1820">
    <property type="entry name" value="alpha/beta hydrolase"/>
    <property type="match status" value="1"/>
</dbReference>
<dbReference type="Proteomes" id="UP000800035">
    <property type="component" value="Unassembled WGS sequence"/>
</dbReference>
<evidence type="ECO:0000259" key="1">
    <source>
        <dbReference type="Pfam" id="PF12146"/>
    </source>
</evidence>
<proteinExistence type="predicted"/>
<dbReference type="InterPro" id="IPR029058">
    <property type="entry name" value="AB_hydrolase_fold"/>
</dbReference>
<dbReference type="InterPro" id="IPR050266">
    <property type="entry name" value="AB_hydrolase_sf"/>
</dbReference>
<organism evidence="2 3">
    <name type="scientific">Byssothecium circinans</name>
    <dbReference type="NCBI Taxonomy" id="147558"/>
    <lineage>
        <taxon>Eukaryota</taxon>
        <taxon>Fungi</taxon>
        <taxon>Dikarya</taxon>
        <taxon>Ascomycota</taxon>
        <taxon>Pezizomycotina</taxon>
        <taxon>Dothideomycetes</taxon>
        <taxon>Pleosporomycetidae</taxon>
        <taxon>Pleosporales</taxon>
        <taxon>Massarineae</taxon>
        <taxon>Massarinaceae</taxon>
        <taxon>Byssothecium</taxon>
    </lineage>
</organism>
<dbReference type="AlphaFoldDB" id="A0A6A5UR73"/>
<evidence type="ECO:0000313" key="2">
    <source>
        <dbReference type="EMBL" id="KAF1963577.1"/>
    </source>
</evidence>
<evidence type="ECO:0000313" key="3">
    <source>
        <dbReference type="Proteomes" id="UP000800035"/>
    </source>
</evidence>
<gene>
    <name evidence="2" type="ORF">CC80DRAFT_460402</name>
</gene>
<dbReference type="GO" id="GO:0046464">
    <property type="term" value="P:acylglycerol catabolic process"/>
    <property type="evidence" value="ECO:0007669"/>
    <property type="project" value="TreeGrafter"/>
</dbReference>
<dbReference type="InterPro" id="IPR022742">
    <property type="entry name" value="Hydrolase_4"/>
</dbReference>
<protein>
    <submittedName>
        <fullName evidence="2">Alpha/beta-hydrolase</fullName>
    </submittedName>
</protein>
<keyword evidence="3" id="KW-1185">Reference proteome</keyword>
<accession>A0A6A5UR73</accession>
<dbReference type="SUPFAM" id="SSF53474">
    <property type="entry name" value="alpha/beta-Hydrolases"/>
    <property type="match status" value="1"/>
</dbReference>
<dbReference type="OrthoDB" id="408373at2759"/>